<dbReference type="EMBL" id="JACHJV010000001">
    <property type="protein sequence ID" value="MBB4925291.1"/>
    <property type="molecule type" value="Genomic_DNA"/>
</dbReference>
<dbReference type="Pfam" id="PF19877">
    <property type="entry name" value="DUF6350"/>
    <property type="match status" value="1"/>
</dbReference>
<feature type="transmembrane region" description="Helical" evidence="2">
    <location>
        <begin position="248"/>
        <end position="270"/>
    </location>
</feature>
<feature type="transmembrane region" description="Helical" evidence="2">
    <location>
        <begin position="364"/>
        <end position="388"/>
    </location>
</feature>
<dbReference type="InterPro" id="IPR045931">
    <property type="entry name" value="DUF6350"/>
</dbReference>
<dbReference type="AlphaFoldDB" id="A0A7W7VWC4"/>
<organism evidence="3 4">
    <name type="scientific">Kitasatospora kifunensis</name>
    <name type="common">Streptomyces kifunensis</name>
    <dbReference type="NCBI Taxonomy" id="58351"/>
    <lineage>
        <taxon>Bacteria</taxon>
        <taxon>Bacillati</taxon>
        <taxon>Actinomycetota</taxon>
        <taxon>Actinomycetes</taxon>
        <taxon>Kitasatosporales</taxon>
        <taxon>Streptomycetaceae</taxon>
        <taxon>Kitasatospora</taxon>
    </lineage>
</organism>
<protein>
    <recommendedName>
        <fullName evidence="5">Integral membrane protein</fullName>
    </recommendedName>
</protein>
<feature type="transmembrane region" description="Helical" evidence="2">
    <location>
        <begin position="114"/>
        <end position="134"/>
    </location>
</feature>
<keyword evidence="2" id="KW-0472">Membrane</keyword>
<keyword evidence="4" id="KW-1185">Reference proteome</keyword>
<feature type="transmembrane region" description="Helical" evidence="2">
    <location>
        <begin position="205"/>
        <end position="227"/>
    </location>
</feature>
<feature type="transmembrane region" description="Helical" evidence="2">
    <location>
        <begin position="21"/>
        <end position="45"/>
    </location>
</feature>
<proteinExistence type="predicted"/>
<evidence type="ECO:0000256" key="1">
    <source>
        <dbReference type="SAM" id="MobiDB-lite"/>
    </source>
</evidence>
<feature type="transmembrane region" description="Helical" evidence="2">
    <location>
        <begin position="307"/>
        <end position="327"/>
    </location>
</feature>
<comment type="caution">
    <text evidence="3">The sequence shown here is derived from an EMBL/GenBank/DDBJ whole genome shotgun (WGS) entry which is preliminary data.</text>
</comment>
<feature type="transmembrane region" description="Helical" evidence="2">
    <location>
        <begin position="408"/>
        <end position="429"/>
    </location>
</feature>
<feature type="transmembrane region" description="Helical" evidence="2">
    <location>
        <begin position="86"/>
        <end position="108"/>
    </location>
</feature>
<feature type="region of interest" description="Disordered" evidence="1">
    <location>
        <begin position="463"/>
        <end position="482"/>
    </location>
</feature>
<dbReference type="RefSeq" id="WP_184937375.1">
    <property type="nucleotide sequence ID" value="NZ_JACHJV010000001.1"/>
</dbReference>
<evidence type="ECO:0000256" key="2">
    <source>
        <dbReference type="SAM" id="Phobius"/>
    </source>
</evidence>
<sequence length="556" mass="55226">MTQHLMDRRIPRGAGSLDSGPVLVGATAALLGLAVTGMPVLVLWVLTATGHESAGDAAHLVGALWLLGHGGPLTRGRGAAPLSLTPLLLTLLNVLLVRCAAARAAAAVQPRTGSVPALACAGYLLVALPVALACAGKGVGLRAEPLPDLLAVALLGYTGAALGTWSGERSHALRPAGGWAHRCGAWVTAAERRLPPGCPAAVRGAVAAGLLTLLAGGAALFGMAVLLRMDTTDPTVRALTGGSVPAALGLLLTCLLLVPNAVLWAGAYALGPGFLLGTDTVVAPGRVQHGALPEFPLLALAPGTASGWQLLVLAVPVLAGAAAAGLLGRAAGWGGGRGAGAEASAGTDGAAADRAEPAQPWRPLATALAALATAPLVGALVALAGWLAGGAVGGGRMARLGPSFACGAVAAGWFAVLVLPGALAVRWWLLRRARPAGQAEWDLDDLDELDGLADLGPGLAGWTSAGSASGGPRLDGQRLGGPRLDGPRLDGPYLSGLGLDGPYLGALGLDDPDPDGPALGEVRPRPGLAVRWAALGRLGSGSWRPRSGRGRDQDSG</sequence>
<evidence type="ECO:0000313" key="3">
    <source>
        <dbReference type="EMBL" id="MBB4925291.1"/>
    </source>
</evidence>
<evidence type="ECO:0008006" key="5">
    <source>
        <dbReference type="Google" id="ProtNLM"/>
    </source>
</evidence>
<dbReference type="Proteomes" id="UP000540506">
    <property type="component" value="Unassembled WGS sequence"/>
</dbReference>
<keyword evidence="2" id="KW-0812">Transmembrane</keyword>
<evidence type="ECO:0000313" key="4">
    <source>
        <dbReference type="Proteomes" id="UP000540506"/>
    </source>
</evidence>
<keyword evidence="2" id="KW-1133">Transmembrane helix</keyword>
<name>A0A7W7VWC4_KITKI</name>
<reference evidence="3 4" key="1">
    <citation type="submission" date="2020-08" db="EMBL/GenBank/DDBJ databases">
        <title>Sequencing the genomes of 1000 actinobacteria strains.</title>
        <authorList>
            <person name="Klenk H.-P."/>
        </authorList>
    </citation>
    <scope>NUCLEOTIDE SEQUENCE [LARGE SCALE GENOMIC DNA]</scope>
    <source>
        <strain evidence="3 4">DSM 41654</strain>
    </source>
</reference>
<accession>A0A7W7VWC4</accession>
<gene>
    <name evidence="3" type="ORF">FHR34_004284</name>
</gene>